<dbReference type="Pfam" id="PF00675">
    <property type="entry name" value="Peptidase_M16"/>
    <property type="match status" value="1"/>
</dbReference>
<dbReference type="SUPFAM" id="SSF63411">
    <property type="entry name" value="LuxS/MPP-like metallohydrolase"/>
    <property type="match status" value="2"/>
</dbReference>
<evidence type="ECO:0000313" key="9">
    <source>
        <dbReference type="EMBL" id="KIO26572.1"/>
    </source>
</evidence>
<dbReference type="Pfam" id="PF05193">
    <property type="entry name" value="Peptidase_M16_C"/>
    <property type="match status" value="1"/>
</dbReference>
<feature type="region of interest" description="Disordered" evidence="6">
    <location>
        <begin position="252"/>
        <end position="280"/>
    </location>
</feature>
<gene>
    <name evidence="9" type="ORF">M407DRAFT_243678</name>
</gene>
<dbReference type="InterPro" id="IPR050361">
    <property type="entry name" value="MPP/UQCRC_Complex"/>
</dbReference>
<evidence type="ECO:0000256" key="2">
    <source>
        <dbReference type="ARBA" id="ARBA00007261"/>
    </source>
</evidence>
<comment type="similarity">
    <text evidence="2 5">Belongs to the peptidase M16 family.</text>
</comment>
<keyword evidence="10" id="KW-1185">Reference proteome</keyword>
<dbReference type="PROSITE" id="PS00143">
    <property type="entry name" value="INSULINASE"/>
    <property type="match status" value="1"/>
</dbReference>
<sequence>MKRAIRLAASRSRAVSSKPGPSLQRRTFINPTASKEVLPVEITTLPNNIRVATEPTPGHFSSVGVYIDAGSRYENSKLTGCSHIMDRMAFKTTTTRSEEEMSSAVDSLGGQILCSSSRETIMYQSSHFHSSTPTAVSLLADTVRNAAFLPEELETVRDAAAYEIREINAKPELVMPELLHQLAYQNNTLGNPLLCPEERLDVINGDLLKDYVNTWYRPERIVIAGAGMEHQELVDLVYRHFGDMKAAASAPSPLLQPSMNGASSRTNPPTHLLPPSSPSSPSLYKTITTAATSLFHPSPVPASAEPTWQELAAAKARYTGGHQFISRSDLDMTHVYVGFDGLSIHDEDIYALATIQILLGGGGSFSAGGPGKGMYSRLYTHVLNLHSSIDHCSAFHHIYNDTSLFGLQLVSHAHHPVTSILPLLAHQLSLLLYHPIPRTELSRAKNQLMSSLVMALESRSVEVEDLGRQVLVHGRKVSVQEMCDKIARVDAADIKRVAGRIFGSGMRGPPSVLVMGKKDVGEWVGVWRKYGLGGL</sequence>
<dbReference type="AlphaFoldDB" id="A0A0C3LYR4"/>
<dbReference type="HOGENOM" id="CLU_009902_5_2_1"/>
<dbReference type="Proteomes" id="UP000054248">
    <property type="component" value="Unassembled WGS sequence"/>
</dbReference>
<feature type="compositionally biased region" description="Polar residues" evidence="6">
    <location>
        <begin position="257"/>
        <end position="269"/>
    </location>
</feature>
<dbReference type="GO" id="GO:0006627">
    <property type="term" value="P:protein processing involved in protein targeting to mitochondrion"/>
    <property type="evidence" value="ECO:0007669"/>
    <property type="project" value="TreeGrafter"/>
</dbReference>
<dbReference type="OrthoDB" id="277191at2759"/>
<evidence type="ECO:0000256" key="3">
    <source>
        <dbReference type="ARBA" id="ARBA00030006"/>
    </source>
</evidence>
<evidence type="ECO:0000256" key="5">
    <source>
        <dbReference type="RuleBase" id="RU004447"/>
    </source>
</evidence>
<protein>
    <recommendedName>
        <fullName evidence="3">Alpha-MPP</fullName>
    </recommendedName>
    <alternativeName>
        <fullName evidence="4">Inactive zinc metalloprotease alpha</fullName>
    </alternativeName>
</protein>
<evidence type="ECO:0000313" key="10">
    <source>
        <dbReference type="Proteomes" id="UP000054248"/>
    </source>
</evidence>
<dbReference type="EMBL" id="KN823022">
    <property type="protein sequence ID" value="KIO26572.1"/>
    <property type="molecule type" value="Genomic_DNA"/>
</dbReference>
<dbReference type="GO" id="GO:0046872">
    <property type="term" value="F:metal ion binding"/>
    <property type="evidence" value="ECO:0007669"/>
    <property type="project" value="InterPro"/>
</dbReference>
<dbReference type="Gene3D" id="3.30.830.10">
    <property type="entry name" value="Metalloenzyme, LuxS/M16 peptidase-like"/>
    <property type="match status" value="2"/>
</dbReference>
<dbReference type="PANTHER" id="PTHR11851:SF49">
    <property type="entry name" value="MITOCHONDRIAL-PROCESSING PEPTIDASE SUBUNIT ALPHA"/>
    <property type="match status" value="1"/>
</dbReference>
<dbReference type="PANTHER" id="PTHR11851">
    <property type="entry name" value="METALLOPROTEASE"/>
    <property type="match status" value="1"/>
</dbReference>
<proteinExistence type="inferred from homology"/>
<evidence type="ECO:0000256" key="6">
    <source>
        <dbReference type="SAM" id="MobiDB-lite"/>
    </source>
</evidence>
<evidence type="ECO:0000256" key="4">
    <source>
        <dbReference type="ARBA" id="ARBA00032315"/>
    </source>
</evidence>
<feature type="domain" description="Peptidase M16 C-terminal" evidence="8">
    <location>
        <begin position="204"/>
        <end position="448"/>
    </location>
</feature>
<dbReference type="InterPro" id="IPR011765">
    <property type="entry name" value="Pept_M16_N"/>
</dbReference>
<dbReference type="InterPro" id="IPR007863">
    <property type="entry name" value="Peptidase_M16_C"/>
</dbReference>
<evidence type="ECO:0000256" key="1">
    <source>
        <dbReference type="ARBA" id="ARBA00002123"/>
    </source>
</evidence>
<dbReference type="GO" id="GO:0005739">
    <property type="term" value="C:mitochondrion"/>
    <property type="evidence" value="ECO:0007669"/>
    <property type="project" value="TreeGrafter"/>
</dbReference>
<accession>A0A0C3LYR4</accession>
<dbReference type="InterPro" id="IPR001431">
    <property type="entry name" value="Pept_M16_Zn_BS"/>
</dbReference>
<comment type="function">
    <text evidence="1">Substrate recognition and binding subunit of the essential mitochondrial processing protease (MPP), which cleaves the mitochondrial sequence off newly imported precursors proteins.</text>
</comment>
<dbReference type="GO" id="GO:0004222">
    <property type="term" value="F:metalloendopeptidase activity"/>
    <property type="evidence" value="ECO:0007669"/>
    <property type="project" value="InterPro"/>
</dbReference>
<organism evidence="9 10">
    <name type="scientific">Tulasnella calospora MUT 4182</name>
    <dbReference type="NCBI Taxonomy" id="1051891"/>
    <lineage>
        <taxon>Eukaryota</taxon>
        <taxon>Fungi</taxon>
        <taxon>Dikarya</taxon>
        <taxon>Basidiomycota</taxon>
        <taxon>Agaricomycotina</taxon>
        <taxon>Agaricomycetes</taxon>
        <taxon>Cantharellales</taxon>
        <taxon>Tulasnellaceae</taxon>
        <taxon>Tulasnella</taxon>
    </lineage>
</organism>
<feature type="domain" description="Peptidase M16 N-terminal" evidence="7">
    <location>
        <begin position="50"/>
        <end position="197"/>
    </location>
</feature>
<evidence type="ECO:0000259" key="8">
    <source>
        <dbReference type="Pfam" id="PF05193"/>
    </source>
</evidence>
<dbReference type="InterPro" id="IPR011249">
    <property type="entry name" value="Metalloenz_LuxS/M16"/>
</dbReference>
<reference evidence="9 10" key="1">
    <citation type="submission" date="2014-04" db="EMBL/GenBank/DDBJ databases">
        <authorList>
            <consortium name="DOE Joint Genome Institute"/>
            <person name="Kuo A."/>
            <person name="Girlanda M."/>
            <person name="Perotto S."/>
            <person name="Kohler A."/>
            <person name="Nagy L.G."/>
            <person name="Floudas D."/>
            <person name="Copeland A."/>
            <person name="Barry K.W."/>
            <person name="Cichocki N."/>
            <person name="Veneault-Fourrey C."/>
            <person name="LaButti K."/>
            <person name="Lindquist E.A."/>
            <person name="Lipzen A."/>
            <person name="Lundell T."/>
            <person name="Morin E."/>
            <person name="Murat C."/>
            <person name="Sun H."/>
            <person name="Tunlid A."/>
            <person name="Henrissat B."/>
            <person name="Grigoriev I.V."/>
            <person name="Hibbett D.S."/>
            <person name="Martin F."/>
            <person name="Nordberg H.P."/>
            <person name="Cantor M.N."/>
            <person name="Hua S.X."/>
        </authorList>
    </citation>
    <scope>NUCLEOTIDE SEQUENCE [LARGE SCALE GENOMIC DNA]</scope>
    <source>
        <strain evidence="9 10">MUT 4182</strain>
    </source>
</reference>
<reference evidence="10" key="2">
    <citation type="submission" date="2015-01" db="EMBL/GenBank/DDBJ databases">
        <title>Evolutionary Origins and Diversification of the Mycorrhizal Mutualists.</title>
        <authorList>
            <consortium name="DOE Joint Genome Institute"/>
            <consortium name="Mycorrhizal Genomics Consortium"/>
            <person name="Kohler A."/>
            <person name="Kuo A."/>
            <person name="Nagy L.G."/>
            <person name="Floudas D."/>
            <person name="Copeland A."/>
            <person name="Barry K.W."/>
            <person name="Cichocki N."/>
            <person name="Veneault-Fourrey C."/>
            <person name="LaButti K."/>
            <person name="Lindquist E.A."/>
            <person name="Lipzen A."/>
            <person name="Lundell T."/>
            <person name="Morin E."/>
            <person name="Murat C."/>
            <person name="Riley R."/>
            <person name="Ohm R."/>
            <person name="Sun H."/>
            <person name="Tunlid A."/>
            <person name="Henrissat B."/>
            <person name="Grigoriev I.V."/>
            <person name="Hibbett D.S."/>
            <person name="Martin F."/>
        </authorList>
    </citation>
    <scope>NUCLEOTIDE SEQUENCE [LARGE SCALE GENOMIC DNA]</scope>
    <source>
        <strain evidence="10">MUT 4182</strain>
    </source>
</reference>
<evidence type="ECO:0000259" key="7">
    <source>
        <dbReference type="Pfam" id="PF00675"/>
    </source>
</evidence>
<name>A0A0C3LYR4_9AGAM</name>
<dbReference type="STRING" id="1051891.A0A0C3LYR4"/>